<evidence type="ECO:0000259" key="1">
    <source>
        <dbReference type="PROSITE" id="PS50994"/>
    </source>
</evidence>
<dbReference type="SUPFAM" id="SSF53098">
    <property type="entry name" value="Ribonuclease H-like"/>
    <property type="match status" value="1"/>
</dbReference>
<sequence length="387" mass="44071">MPWQEVTTMTLRAEFVTLAVQDGSNISQLCRLFNISRDKGYKWIRRYKEHGDAGLYDCSRRPHNSPVQTDVSVESAILALRKEHPAWGGRKIKACLEADGKQVFPAASTITEILRRNGLLDPAESSKHKAFIRFEHPTPNALWQMDFKGHFPIRQGRCHPLTVLDDHSRYNVVLQACGDETTASVKSALVAAFRNYGLPDRITMDNGSPWGDDGEHQLTVLTAWLIRLGIGVSHSRPYHPQTQGKDERFHRTLLVEAIAGKTFDDLTQCQQAFDEFRVLYNSKRPHESLGQKPPVTRYQPSVRMYPEVPPRIEYAPGDHVRKVQDKGAVFFKGQVFRVSRALRGEPIAFRPTDQDGTFLIYYCHQKLREIRIGDKKVSPMSPNDCHP</sequence>
<dbReference type="EMBL" id="JAEMHL010000035">
    <property type="protein sequence ID" value="MBJ6752870.1"/>
    <property type="molecule type" value="Genomic_DNA"/>
</dbReference>
<dbReference type="InterPro" id="IPR001584">
    <property type="entry name" value="Integrase_cat-core"/>
</dbReference>
<dbReference type="PANTHER" id="PTHR35004:SF6">
    <property type="entry name" value="TRANSPOSASE"/>
    <property type="match status" value="1"/>
</dbReference>
<accession>A0ABS0YKS9</accession>
<dbReference type="PANTHER" id="PTHR35004">
    <property type="entry name" value="TRANSPOSASE RV3428C-RELATED"/>
    <property type="match status" value="1"/>
</dbReference>
<dbReference type="SUPFAM" id="SSF46689">
    <property type="entry name" value="Homeodomain-like"/>
    <property type="match status" value="1"/>
</dbReference>
<dbReference type="Gene3D" id="3.30.420.10">
    <property type="entry name" value="Ribonuclease H-like superfamily/Ribonuclease H"/>
    <property type="match status" value="1"/>
</dbReference>
<dbReference type="Pfam" id="PF13565">
    <property type="entry name" value="HTH_32"/>
    <property type="match status" value="1"/>
</dbReference>
<reference evidence="2 3" key="1">
    <citation type="submission" date="2020-12" db="EMBL/GenBank/DDBJ databases">
        <title>Geomonas sp. Red421, isolated from paddy soil.</title>
        <authorList>
            <person name="Xu Z."/>
            <person name="Zhang Z."/>
            <person name="Masuda Y."/>
            <person name="Itoh H."/>
            <person name="Senoo K."/>
        </authorList>
    </citation>
    <scope>NUCLEOTIDE SEQUENCE [LARGE SCALE GENOMIC DNA]</scope>
    <source>
        <strain evidence="2 3">Red421</strain>
    </source>
</reference>
<dbReference type="PROSITE" id="PS50994">
    <property type="entry name" value="INTEGRASE"/>
    <property type="match status" value="1"/>
</dbReference>
<organism evidence="2 3">
    <name type="scientific">Geomonas anaerohicana</name>
    <dbReference type="NCBI Taxonomy" id="2798583"/>
    <lineage>
        <taxon>Bacteria</taxon>
        <taxon>Pseudomonadati</taxon>
        <taxon>Thermodesulfobacteriota</taxon>
        <taxon>Desulfuromonadia</taxon>
        <taxon>Geobacterales</taxon>
        <taxon>Geobacteraceae</taxon>
        <taxon>Geomonas</taxon>
    </lineage>
</organism>
<evidence type="ECO:0000313" key="2">
    <source>
        <dbReference type="EMBL" id="MBJ6752870.1"/>
    </source>
</evidence>
<feature type="domain" description="Integrase catalytic" evidence="1">
    <location>
        <begin position="135"/>
        <end position="301"/>
    </location>
</feature>
<proteinExistence type="predicted"/>
<protein>
    <submittedName>
        <fullName evidence="2">IS481 family transposase</fullName>
    </submittedName>
</protein>
<dbReference type="Proteomes" id="UP000614714">
    <property type="component" value="Unassembled WGS sequence"/>
</dbReference>
<dbReference type="RefSeq" id="WP_199391257.1">
    <property type="nucleotide sequence ID" value="NZ_JAEMHL010000035.1"/>
</dbReference>
<evidence type="ECO:0000313" key="3">
    <source>
        <dbReference type="Proteomes" id="UP000614714"/>
    </source>
</evidence>
<dbReference type="Pfam" id="PF00665">
    <property type="entry name" value="rve"/>
    <property type="match status" value="1"/>
</dbReference>
<dbReference type="InterPro" id="IPR012337">
    <property type="entry name" value="RNaseH-like_sf"/>
</dbReference>
<dbReference type="InterPro" id="IPR036397">
    <property type="entry name" value="RNaseH_sf"/>
</dbReference>
<dbReference type="InterPro" id="IPR036388">
    <property type="entry name" value="WH-like_DNA-bd_sf"/>
</dbReference>
<comment type="caution">
    <text evidence="2">The sequence shown here is derived from an EMBL/GenBank/DDBJ whole genome shotgun (WGS) entry which is preliminary data.</text>
</comment>
<dbReference type="InterPro" id="IPR009057">
    <property type="entry name" value="Homeodomain-like_sf"/>
</dbReference>
<gene>
    <name evidence="2" type="ORF">JFN91_21870</name>
</gene>
<name>A0ABS0YKS9_9BACT</name>
<dbReference type="InterPro" id="IPR047656">
    <property type="entry name" value="IS481-like_transpos"/>
</dbReference>
<keyword evidence="3" id="KW-1185">Reference proteome</keyword>
<dbReference type="Gene3D" id="1.10.10.10">
    <property type="entry name" value="Winged helix-like DNA-binding domain superfamily/Winged helix DNA-binding domain"/>
    <property type="match status" value="1"/>
</dbReference>
<dbReference type="NCBIfam" id="NF033577">
    <property type="entry name" value="transpos_IS481"/>
    <property type="match status" value="1"/>
</dbReference>